<keyword evidence="4 5" id="KW-0413">Isomerase</keyword>
<dbReference type="InterPro" id="IPR046357">
    <property type="entry name" value="PPIase_dom_sf"/>
</dbReference>
<feature type="domain" description="PPIase FKBP-type" evidence="6">
    <location>
        <begin position="84"/>
        <end position="176"/>
    </location>
</feature>
<feature type="domain" description="PPIase FKBP-type" evidence="6">
    <location>
        <begin position="235"/>
        <end position="323"/>
    </location>
</feature>
<proteinExistence type="predicted"/>
<protein>
    <recommendedName>
        <fullName evidence="2 5">peptidylprolyl isomerase</fullName>
        <ecNumber evidence="2 5">5.2.1.8</ecNumber>
    </recommendedName>
</protein>
<dbReference type="EMBL" id="QEEX01000001">
    <property type="protein sequence ID" value="PWB98415.1"/>
    <property type="molecule type" value="Genomic_DNA"/>
</dbReference>
<dbReference type="EC" id="5.2.1.8" evidence="2 5"/>
<dbReference type="Gene3D" id="3.10.50.40">
    <property type="match status" value="2"/>
</dbReference>
<dbReference type="GO" id="GO:0003755">
    <property type="term" value="F:peptidyl-prolyl cis-trans isomerase activity"/>
    <property type="evidence" value="ECO:0007669"/>
    <property type="project" value="UniProtKB-KW"/>
</dbReference>
<comment type="catalytic activity">
    <reaction evidence="1 5">
        <text>[protein]-peptidylproline (omega=180) = [protein]-peptidylproline (omega=0)</text>
        <dbReference type="Rhea" id="RHEA:16237"/>
        <dbReference type="Rhea" id="RHEA-COMP:10747"/>
        <dbReference type="Rhea" id="RHEA-COMP:10748"/>
        <dbReference type="ChEBI" id="CHEBI:83833"/>
        <dbReference type="ChEBI" id="CHEBI:83834"/>
        <dbReference type="EC" id="5.2.1.8"/>
    </reaction>
</comment>
<evidence type="ECO:0000313" key="7">
    <source>
        <dbReference type="EMBL" id="PWB98415.1"/>
    </source>
</evidence>
<dbReference type="PANTHER" id="PTHR10516:SF443">
    <property type="entry name" value="FK506-BINDING PROTEIN 59-RELATED"/>
    <property type="match status" value="1"/>
</dbReference>
<accession>A0A2U1T3G1</accession>
<dbReference type="AlphaFoldDB" id="A0A2U1T3G1"/>
<organism evidence="7 8">
    <name type="scientific">Homoserinimonas hongtaonis</name>
    <dbReference type="NCBI Taxonomy" id="2079791"/>
    <lineage>
        <taxon>Bacteria</taxon>
        <taxon>Bacillati</taxon>
        <taxon>Actinomycetota</taxon>
        <taxon>Actinomycetes</taxon>
        <taxon>Micrococcales</taxon>
        <taxon>Microbacteriaceae</taxon>
        <taxon>Homoserinimonas</taxon>
    </lineage>
</organism>
<evidence type="ECO:0000256" key="4">
    <source>
        <dbReference type="ARBA" id="ARBA00023235"/>
    </source>
</evidence>
<keyword evidence="8" id="KW-1185">Reference proteome</keyword>
<evidence type="ECO:0000256" key="1">
    <source>
        <dbReference type="ARBA" id="ARBA00000971"/>
    </source>
</evidence>
<evidence type="ECO:0000259" key="6">
    <source>
        <dbReference type="PROSITE" id="PS50059"/>
    </source>
</evidence>
<name>A0A2U1T3G1_9MICO</name>
<gene>
    <name evidence="7" type="ORF">DF220_03745</name>
</gene>
<evidence type="ECO:0000256" key="2">
    <source>
        <dbReference type="ARBA" id="ARBA00013194"/>
    </source>
</evidence>
<dbReference type="Proteomes" id="UP000244978">
    <property type="component" value="Unassembled WGS sequence"/>
</dbReference>
<keyword evidence="3 5" id="KW-0697">Rotamase</keyword>
<evidence type="ECO:0000256" key="5">
    <source>
        <dbReference type="PROSITE-ProRule" id="PRU00277"/>
    </source>
</evidence>
<sequence length="325" mass="32657">MLGATILAIGTLTACSAGDDTAGDSGSAAITDKCTDSGSASDSINVGGDFDTEPTVEFTSPLSVDRTERTVVIEGDGKVKAEQGATVAASYTVYNGTTGEQVDSTGFGAEGEAVGFIVDETQFLAGIVRALNCSVAGDRVVAVVPPADAFGDEGLADLEIGADDAMVFVIDVKEVTEAIDAAADMKTVEPDASGMPTVEFGADGVPAVTIPEGDAPKNLQLAILKQGDGDVVSEGDTVELNYTGINWSTGESFDSSWERGEPASFATNAVIPGFGSALVGQAVGTQLVVVIPAEYGYGSGGNANAGISGTDTIVFVVEILGTSAA</sequence>
<dbReference type="PANTHER" id="PTHR10516">
    <property type="entry name" value="PEPTIDYL-PROLYL CIS-TRANS ISOMERASE"/>
    <property type="match status" value="1"/>
</dbReference>
<dbReference type="InterPro" id="IPR050689">
    <property type="entry name" value="FKBP-type_PPIase"/>
</dbReference>
<dbReference type="Pfam" id="PF00254">
    <property type="entry name" value="FKBP_C"/>
    <property type="match status" value="2"/>
</dbReference>
<dbReference type="PROSITE" id="PS50059">
    <property type="entry name" value="FKBP_PPIASE"/>
    <property type="match status" value="2"/>
</dbReference>
<comment type="caution">
    <text evidence="7">The sequence shown here is derived from an EMBL/GenBank/DDBJ whole genome shotgun (WGS) entry which is preliminary data.</text>
</comment>
<evidence type="ECO:0000313" key="8">
    <source>
        <dbReference type="Proteomes" id="UP000244978"/>
    </source>
</evidence>
<dbReference type="InterPro" id="IPR001179">
    <property type="entry name" value="PPIase_FKBP_dom"/>
</dbReference>
<evidence type="ECO:0000256" key="3">
    <source>
        <dbReference type="ARBA" id="ARBA00023110"/>
    </source>
</evidence>
<reference evidence="8" key="1">
    <citation type="submission" date="2018-04" db="EMBL/GenBank/DDBJ databases">
        <authorList>
            <person name="Liu S."/>
            <person name="Wang Z."/>
            <person name="Li J."/>
        </authorList>
    </citation>
    <scope>NUCLEOTIDE SEQUENCE [LARGE SCALE GENOMIC DNA]</scope>
    <source>
        <strain evidence="8">S1194</strain>
    </source>
</reference>
<dbReference type="SUPFAM" id="SSF54534">
    <property type="entry name" value="FKBP-like"/>
    <property type="match status" value="2"/>
</dbReference>